<dbReference type="Proteomes" id="UP000507470">
    <property type="component" value="Unassembled WGS sequence"/>
</dbReference>
<reference evidence="2 3" key="1">
    <citation type="submission" date="2020-06" db="EMBL/GenBank/DDBJ databases">
        <authorList>
            <person name="Li R."/>
            <person name="Bekaert M."/>
        </authorList>
    </citation>
    <scope>NUCLEOTIDE SEQUENCE [LARGE SCALE GENOMIC DNA]</scope>
    <source>
        <strain evidence="3">wild</strain>
    </source>
</reference>
<gene>
    <name evidence="2" type="ORF">MCOR_28892</name>
</gene>
<dbReference type="InterPro" id="IPR043128">
    <property type="entry name" value="Rev_trsase/Diguanyl_cyclase"/>
</dbReference>
<dbReference type="Gene3D" id="3.10.10.10">
    <property type="entry name" value="HIV Type 1 Reverse Transcriptase, subunit A, domain 1"/>
    <property type="match status" value="1"/>
</dbReference>
<dbReference type="InterPro" id="IPR043502">
    <property type="entry name" value="DNA/RNA_pol_sf"/>
</dbReference>
<dbReference type="InterPro" id="IPR041577">
    <property type="entry name" value="RT_RNaseH_2"/>
</dbReference>
<dbReference type="EMBL" id="CACVKT020005253">
    <property type="protein sequence ID" value="CAC5394097.1"/>
    <property type="molecule type" value="Genomic_DNA"/>
</dbReference>
<evidence type="ECO:0000259" key="1">
    <source>
        <dbReference type="Pfam" id="PF17919"/>
    </source>
</evidence>
<dbReference type="InterPro" id="IPR051320">
    <property type="entry name" value="Viral_Replic_Matur_Polypro"/>
</dbReference>
<organism evidence="2 3">
    <name type="scientific">Mytilus coruscus</name>
    <name type="common">Sea mussel</name>
    <dbReference type="NCBI Taxonomy" id="42192"/>
    <lineage>
        <taxon>Eukaryota</taxon>
        <taxon>Metazoa</taxon>
        <taxon>Spiralia</taxon>
        <taxon>Lophotrochozoa</taxon>
        <taxon>Mollusca</taxon>
        <taxon>Bivalvia</taxon>
        <taxon>Autobranchia</taxon>
        <taxon>Pteriomorphia</taxon>
        <taxon>Mytilida</taxon>
        <taxon>Mytiloidea</taxon>
        <taxon>Mytilidae</taxon>
        <taxon>Mytilinae</taxon>
        <taxon>Mytilus</taxon>
    </lineage>
</organism>
<accession>A0A6J8CGD9</accession>
<feature type="domain" description="Reverse transcriptase/retrotransposon-derived protein RNase H-like" evidence="1">
    <location>
        <begin position="171"/>
        <end position="264"/>
    </location>
</feature>
<dbReference type="AlphaFoldDB" id="A0A6J8CGD9"/>
<dbReference type="Pfam" id="PF17919">
    <property type="entry name" value="RT_RNaseH_2"/>
    <property type="match status" value="1"/>
</dbReference>
<sequence>MPDVDSTLRQIAQWKHILISDLTKSFYQIPLSRDSMKYCGVSTPFCGVRVYVRSAMGMPGSETGLEELTCRVLGHLVQEGVVAKIADDLYCGGNSPEELLTNWERELRSFRASPHRIATLSNCQPPKTGRALRSFVDAYKVLSRVIKNSSGLLSLLENAVAGCESKDTILWTEELNSAFTSAQNALSTNRSIALPRPTDQLWIVTDGDVKKCGSTLYVSRNDKLLLAGFFSTKLRKTQHQWLPCEMEALSIAASIKHFSPYIIQSLSAACVLTDSKPCVQAFEKLCRGEFSSSPRVSTFLSTVSRFQVSIRHISGLAKLPSDYSSRNAPDCNNPACQICNFIHLHEECVVRHVTTADILN</sequence>
<dbReference type="PANTHER" id="PTHR33064">
    <property type="entry name" value="POL PROTEIN"/>
    <property type="match status" value="1"/>
</dbReference>
<dbReference type="Gene3D" id="3.30.70.270">
    <property type="match status" value="2"/>
</dbReference>
<dbReference type="OrthoDB" id="6141573at2759"/>
<protein>
    <recommendedName>
        <fullName evidence="1">Reverse transcriptase/retrotransposon-derived protein RNase H-like domain-containing protein</fullName>
    </recommendedName>
</protein>
<evidence type="ECO:0000313" key="3">
    <source>
        <dbReference type="Proteomes" id="UP000507470"/>
    </source>
</evidence>
<dbReference type="SUPFAM" id="SSF56672">
    <property type="entry name" value="DNA/RNA polymerases"/>
    <property type="match status" value="1"/>
</dbReference>
<evidence type="ECO:0000313" key="2">
    <source>
        <dbReference type="EMBL" id="CAC5394097.1"/>
    </source>
</evidence>
<keyword evidence="3" id="KW-1185">Reference proteome</keyword>
<proteinExistence type="predicted"/>
<dbReference type="PANTHER" id="PTHR33064:SF37">
    <property type="entry name" value="RIBONUCLEASE H"/>
    <property type="match status" value="1"/>
</dbReference>
<name>A0A6J8CGD9_MYTCO</name>